<organism evidence="9 10">
    <name type="scientific">Sphingomonas oligophenolica</name>
    <dbReference type="NCBI Taxonomy" id="301154"/>
    <lineage>
        <taxon>Bacteria</taxon>
        <taxon>Pseudomonadati</taxon>
        <taxon>Pseudomonadota</taxon>
        <taxon>Alphaproteobacteria</taxon>
        <taxon>Sphingomonadales</taxon>
        <taxon>Sphingomonadaceae</taxon>
        <taxon>Sphingomonas</taxon>
    </lineage>
</organism>
<dbReference type="EMBL" id="JBDIME010000023">
    <property type="protein sequence ID" value="MEN2792048.1"/>
    <property type="molecule type" value="Genomic_DNA"/>
</dbReference>
<proteinExistence type="inferred from homology"/>
<keyword evidence="5 6" id="KW-0046">Antibiotic resistance</keyword>
<gene>
    <name evidence="9" type="ORF">ABC974_20635</name>
</gene>
<dbReference type="RefSeq" id="WP_343890115.1">
    <property type="nucleotide sequence ID" value="NZ_BAAAEH010000029.1"/>
</dbReference>
<dbReference type="SUPFAM" id="SSF56601">
    <property type="entry name" value="beta-lactamase/transpeptidase-like"/>
    <property type="match status" value="1"/>
</dbReference>
<evidence type="ECO:0000256" key="7">
    <source>
        <dbReference type="SAM" id="SignalP"/>
    </source>
</evidence>
<sequence length="362" mass="39340">MHNLFRLLIAAAIFPIACAASAQSYRDIVTTAGEGSGFNGVTLVGHGRTVDDVQTIGTARAAYGVPMTATTRFEIGSVSKWISAIIVMKLVDQGKLDLDRPISAYLPDYRKDTGGKLTLRRLMSHSSGLPNDVQKARQADPSIRGGELDQAEAVRRYASGDLAFAPGTGWDYSHSNWLLVKAVVERMTGTPYARLVDRLLVRPLRLRNSGMFHGDSATTPGMAQGYATLLPVPQEKPNPIPDFMAMAGGFYTTAPDLLVLMDAVLDGRYLSAASRKTLMTVLMPDQHYALGGRVRIERIAGKEREVAWEDGSNGGFRMIARRVLTDGHTVIVLNNTSFDYAALGQLGGELMEASYAAHTHRR</sequence>
<evidence type="ECO:0000256" key="3">
    <source>
        <dbReference type="ARBA" id="ARBA00012865"/>
    </source>
</evidence>
<name>A0ABU9Y8B7_9SPHN</name>
<evidence type="ECO:0000313" key="10">
    <source>
        <dbReference type="Proteomes" id="UP001419910"/>
    </source>
</evidence>
<dbReference type="PANTHER" id="PTHR46825:SF9">
    <property type="entry name" value="BETA-LACTAMASE-RELATED DOMAIN-CONTAINING PROTEIN"/>
    <property type="match status" value="1"/>
</dbReference>
<comment type="catalytic activity">
    <reaction evidence="1 6">
        <text>a beta-lactam + H2O = a substituted beta-amino acid</text>
        <dbReference type="Rhea" id="RHEA:20401"/>
        <dbReference type="ChEBI" id="CHEBI:15377"/>
        <dbReference type="ChEBI" id="CHEBI:35627"/>
        <dbReference type="ChEBI" id="CHEBI:140347"/>
        <dbReference type="EC" id="3.5.2.6"/>
    </reaction>
</comment>
<keyword evidence="10" id="KW-1185">Reference proteome</keyword>
<dbReference type="Proteomes" id="UP001419910">
    <property type="component" value="Unassembled WGS sequence"/>
</dbReference>
<evidence type="ECO:0000256" key="2">
    <source>
        <dbReference type="ARBA" id="ARBA00007840"/>
    </source>
</evidence>
<dbReference type="PROSITE" id="PS00336">
    <property type="entry name" value="BETA_LACTAMASE_C"/>
    <property type="match status" value="1"/>
</dbReference>
<evidence type="ECO:0000256" key="5">
    <source>
        <dbReference type="ARBA" id="ARBA00023251"/>
    </source>
</evidence>
<keyword evidence="4 6" id="KW-0378">Hydrolase</keyword>
<accession>A0ABU9Y8B7</accession>
<reference evidence="9 10" key="1">
    <citation type="submission" date="2024-05" db="EMBL/GenBank/DDBJ databases">
        <authorList>
            <person name="Liu Q."/>
            <person name="Xin Y.-H."/>
        </authorList>
    </citation>
    <scope>NUCLEOTIDE SEQUENCE [LARGE SCALE GENOMIC DNA]</scope>
    <source>
        <strain evidence="9 10">CGMCC 1.10181</strain>
    </source>
</reference>
<evidence type="ECO:0000256" key="4">
    <source>
        <dbReference type="ARBA" id="ARBA00022801"/>
    </source>
</evidence>
<dbReference type="InterPro" id="IPR001466">
    <property type="entry name" value="Beta-lactam-related"/>
</dbReference>
<evidence type="ECO:0000256" key="6">
    <source>
        <dbReference type="RuleBase" id="RU361140"/>
    </source>
</evidence>
<feature type="chain" id="PRO_5045767950" description="Beta-lactamase" evidence="7">
    <location>
        <begin position="23"/>
        <end position="362"/>
    </location>
</feature>
<dbReference type="Pfam" id="PF00144">
    <property type="entry name" value="Beta-lactamase"/>
    <property type="match status" value="1"/>
</dbReference>
<comment type="similarity">
    <text evidence="2 6">Belongs to the class-C beta-lactamase family.</text>
</comment>
<evidence type="ECO:0000313" key="9">
    <source>
        <dbReference type="EMBL" id="MEN2792048.1"/>
    </source>
</evidence>
<evidence type="ECO:0000259" key="8">
    <source>
        <dbReference type="Pfam" id="PF00144"/>
    </source>
</evidence>
<comment type="caution">
    <text evidence="9">The sequence shown here is derived from an EMBL/GenBank/DDBJ whole genome shotgun (WGS) entry which is preliminary data.</text>
</comment>
<dbReference type="InterPro" id="IPR012338">
    <property type="entry name" value="Beta-lactam/transpept-like"/>
</dbReference>
<evidence type="ECO:0000256" key="1">
    <source>
        <dbReference type="ARBA" id="ARBA00001526"/>
    </source>
</evidence>
<dbReference type="InterPro" id="IPR050491">
    <property type="entry name" value="AmpC-like"/>
</dbReference>
<dbReference type="Gene3D" id="3.40.710.10">
    <property type="entry name" value="DD-peptidase/beta-lactamase superfamily"/>
    <property type="match status" value="1"/>
</dbReference>
<feature type="domain" description="Beta-lactamase-related" evidence="8">
    <location>
        <begin position="53"/>
        <end position="296"/>
    </location>
</feature>
<dbReference type="GO" id="GO:0016787">
    <property type="term" value="F:hydrolase activity"/>
    <property type="evidence" value="ECO:0007669"/>
    <property type="project" value="UniProtKB-KW"/>
</dbReference>
<dbReference type="PANTHER" id="PTHR46825">
    <property type="entry name" value="D-ALANYL-D-ALANINE-CARBOXYPEPTIDASE/ENDOPEPTIDASE AMPH"/>
    <property type="match status" value="1"/>
</dbReference>
<dbReference type="InterPro" id="IPR001586">
    <property type="entry name" value="Beta-lactam_class-C_AS"/>
</dbReference>
<dbReference type="EC" id="3.5.2.6" evidence="3 6"/>
<protein>
    <recommendedName>
        <fullName evidence="3 6">Beta-lactamase</fullName>
        <ecNumber evidence="3 6">3.5.2.6</ecNumber>
    </recommendedName>
</protein>
<feature type="signal peptide" evidence="7">
    <location>
        <begin position="1"/>
        <end position="22"/>
    </location>
</feature>
<keyword evidence="7" id="KW-0732">Signal</keyword>